<dbReference type="HOGENOM" id="CLU_180711_0_0_6"/>
<keyword evidence="1" id="KW-0812">Transmembrane</keyword>
<keyword evidence="3" id="KW-1185">Reference proteome</keyword>
<organism evidence="2 3">
    <name type="scientific">Legionella drancourtii LLAP12</name>
    <dbReference type="NCBI Taxonomy" id="658187"/>
    <lineage>
        <taxon>Bacteria</taxon>
        <taxon>Pseudomonadati</taxon>
        <taxon>Pseudomonadota</taxon>
        <taxon>Gammaproteobacteria</taxon>
        <taxon>Legionellales</taxon>
        <taxon>Legionellaceae</taxon>
        <taxon>Legionella</taxon>
    </lineage>
</organism>
<dbReference type="EMBL" id="JH413794">
    <property type="protein sequence ID" value="EHL32754.1"/>
    <property type="molecule type" value="Genomic_DNA"/>
</dbReference>
<keyword evidence="1" id="KW-1133">Transmembrane helix</keyword>
<keyword evidence="1" id="KW-0472">Membrane</keyword>
<dbReference type="InParanoid" id="G9EIZ1"/>
<gene>
    <name evidence="2" type="ORF">LDG_5148</name>
</gene>
<evidence type="ECO:0000256" key="1">
    <source>
        <dbReference type="SAM" id="Phobius"/>
    </source>
</evidence>
<reference evidence="2 3" key="1">
    <citation type="journal article" date="2011" name="BMC Genomics">
        <title>Insight into cross-talk between intra-amoebal pathogens.</title>
        <authorList>
            <person name="Gimenez G."/>
            <person name="Bertelli C."/>
            <person name="Moliner C."/>
            <person name="Robert C."/>
            <person name="Raoult D."/>
            <person name="Fournier P.E."/>
            <person name="Greub G."/>
        </authorList>
    </citation>
    <scope>NUCLEOTIDE SEQUENCE [LARGE SCALE GENOMIC DNA]</scope>
    <source>
        <strain evidence="2 3">LLAP12</strain>
    </source>
</reference>
<proteinExistence type="predicted"/>
<evidence type="ECO:0000313" key="2">
    <source>
        <dbReference type="EMBL" id="EHL32754.1"/>
    </source>
</evidence>
<dbReference type="eggNOG" id="ENOG5031A6N">
    <property type="taxonomic scope" value="Bacteria"/>
</dbReference>
<dbReference type="Proteomes" id="UP000002770">
    <property type="component" value="Unassembled WGS sequence"/>
</dbReference>
<evidence type="ECO:0000313" key="3">
    <source>
        <dbReference type="Proteomes" id="UP000002770"/>
    </source>
</evidence>
<dbReference type="AlphaFoldDB" id="G9EIZ1"/>
<dbReference type="STRING" id="658187.LDG_5148"/>
<accession>G9EIZ1</accession>
<feature type="transmembrane region" description="Helical" evidence="1">
    <location>
        <begin position="6"/>
        <end position="24"/>
    </location>
</feature>
<sequence>MFFYLISLPIFMVLACLSVLHSYYFDLQKTLCTGLFLIWLSYFSLITYVNSVIHFSDTGNNVLYYGSLLISFIAILYVIYLTYCQYIQLTKSKGNGFYVT</sequence>
<protein>
    <submittedName>
        <fullName evidence="2">Uncharacterized protein</fullName>
    </submittedName>
</protein>
<feature type="transmembrane region" description="Helical" evidence="1">
    <location>
        <begin position="62"/>
        <end position="83"/>
    </location>
</feature>
<feature type="transmembrane region" description="Helical" evidence="1">
    <location>
        <begin position="36"/>
        <end position="56"/>
    </location>
</feature>
<name>G9EIZ1_9GAMM</name>